<evidence type="ECO:0000313" key="2">
    <source>
        <dbReference type="Proteomes" id="UP001472677"/>
    </source>
</evidence>
<gene>
    <name evidence="1" type="ORF">V6N12_009327</name>
</gene>
<protein>
    <submittedName>
        <fullName evidence="1">Uncharacterized protein</fullName>
    </submittedName>
</protein>
<name>A0ABR2E8T1_9ROSI</name>
<dbReference type="Proteomes" id="UP001472677">
    <property type="component" value="Unassembled WGS sequence"/>
</dbReference>
<sequence length="104" mass="12102">MKKDVSSKKRSRSEDGLSALVEEIDKFGATYQETTQEIKSIMAFFKNEAEGNDRRMSIFTEIMEIEGLSKDKMLVAEEYICKDARTVDFYFSLPKKFKNDYVCK</sequence>
<proteinExistence type="predicted"/>
<keyword evidence="2" id="KW-1185">Reference proteome</keyword>
<dbReference type="EMBL" id="JBBPBM010000018">
    <property type="protein sequence ID" value="KAK8555173.1"/>
    <property type="molecule type" value="Genomic_DNA"/>
</dbReference>
<reference evidence="1 2" key="1">
    <citation type="journal article" date="2024" name="G3 (Bethesda)">
        <title>Genome assembly of Hibiscus sabdariffa L. provides insights into metabolisms of medicinal natural products.</title>
        <authorList>
            <person name="Kim T."/>
        </authorList>
    </citation>
    <scope>NUCLEOTIDE SEQUENCE [LARGE SCALE GENOMIC DNA]</scope>
    <source>
        <strain evidence="1">TK-2024</strain>
        <tissue evidence="1">Old leaves</tissue>
    </source>
</reference>
<accession>A0ABR2E8T1</accession>
<comment type="caution">
    <text evidence="1">The sequence shown here is derived from an EMBL/GenBank/DDBJ whole genome shotgun (WGS) entry which is preliminary data.</text>
</comment>
<organism evidence="1 2">
    <name type="scientific">Hibiscus sabdariffa</name>
    <name type="common">roselle</name>
    <dbReference type="NCBI Taxonomy" id="183260"/>
    <lineage>
        <taxon>Eukaryota</taxon>
        <taxon>Viridiplantae</taxon>
        <taxon>Streptophyta</taxon>
        <taxon>Embryophyta</taxon>
        <taxon>Tracheophyta</taxon>
        <taxon>Spermatophyta</taxon>
        <taxon>Magnoliopsida</taxon>
        <taxon>eudicotyledons</taxon>
        <taxon>Gunneridae</taxon>
        <taxon>Pentapetalae</taxon>
        <taxon>rosids</taxon>
        <taxon>malvids</taxon>
        <taxon>Malvales</taxon>
        <taxon>Malvaceae</taxon>
        <taxon>Malvoideae</taxon>
        <taxon>Hibiscus</taxon>
    </lineage>
</organism>
<evidence type="ECO:0000313" key="1">
    <source>
        <dbReference type="EMBL" id="KAK8555173.1"/>
    </source>
</evidence>